<keyword evidence="3" id="KW-1185">Reference proteome</keyword>
<keyword evidence="1" id="KW-1133">Transmembrane helix</keyword>
<gene>
    <name evidence="2" type="ORF">ACFOZ4_37560</name>
</gene>
<reference evidence="3" key="1">
    <citation type="journal article" date="2019" name="Int. J. Syst. Evol. Microbiol.">
        <title>The Global Catalogue of Microorganisms (GCM) 10K type strain sequencing project: providing services to taxonomists for standard genome sequencing and annotation.</title>
        <authorList>
            <consortium name="The Broad Institute Genomics Platform"/>
            <consortium name="The Broad Institute Genome Sequencing Center for Infectious Disease"/>
            <person name="Wu L."/>
            <person name="Ma J."/>
        </authorList>
    </citation>
    <scope>NUCLEOTIDE SEQUENCE [LARGE SCALE GENOMIC DNA]</scope>
    <source>
        <strain evidence="3">CGMCC 4.7289</strain>
    </source>
</reference>
<keyword evidence="1" id="KW-0812">Transmembrane</keyword>
<organism evidence="2 3">
    <name type="scientific">Hamadaea flava</name>
    <dbReference type="NCBI Taxonomy" id="1742688"/>
    <lineage>
        <taxon>Bacteria</taxon>
        <taxon>Bacillati</taxon>
        <taxon>Actinomycetota</taxon>
        <taxon>Actinomycetes</taxon>
        <taxon>Micromonosporales</taxon>
        <taxon>Micromonosporaceae</taxon>
        <taxon>Hamadaea</taxon>
    </lineage>
</organism>
<protein>
    <recommendedName>
        <fullName evidence="4">Cardiolipin synthase N-terminal domain-containing protein</fullName>
    </recommendedName>
</protein>
<feature type="transmembrane region" description="Helical" evidence="1">
    <location>
        <begin position="46"/>
        <end position="67"/>
    </location>
</feature>
<evidence type="ECO:0000256" key="1">
    <source>
        <dbReference type="SAM" id="Phobius"/>
    </source>
</evidence>
<evidence type="ECO:0008006" key="4">
    <source>
        <dbReference type="Google" id="ProtNLM"/>
    </source>
</evidence>
<accession>A0ABV8M104</accession>
<sequence>MIRLGPLVQSVLVFLLIAPLIVFWAWMLDDMLQNPLLTRNARTAWLAAFLGFTVFGAGVYFLSLYRGPGSGPRNRRRIR</sequence>
<dbReference type="Proteomes" id="UP001595816">
    <property type="component" value="Unassembled WGS sequence"/>
</dbReference>
<name>A0ABV8M104_9ACTN</name>
<keyword evidence="1" id="KW-0472">Membrane</keyword>
<dbReference type="RefSeq" id="WP_253750981.1">
    <property type="nucleotide sequence ID" value="NZ_JAMZDZ010000001.1"/>
</dbReference>
<evidence type="ECO:0000313" key="2">
    <source>
        <dbReference type="EMBL" id="MFC4136347.1"/>
    </source>
</evidence>
<evidence type="ECO:0000313" key="3">
    <source>
        <dbReference type="Proteomes" id="UP001595816"/>
    </source>
</evidence>
<proteinExistence type="predicted"/>
<dbReference type="EMBL" id="JBHSAY010000029">
    <property type="protein sequence ID" value="MFC4136347.1"/>
    <property type="molecule type" value="Genomic_DNA"/>
</dbReference>
<feature type="transmembrane region" description="Helical" evidence="1">
    <location>
        <begin position="7"/>
        <end position="26"/>
    </location>
</feature>
<comment type="caution">
    <text evidence="2">The sequence shown here is derived from an EMBL/GenBank/DDBJ whole genome shotgun (WGS) entry which is preliminary data.</text>
</comment>